<gene>
    <name evidence="2" type="ORF">ACFPB0_11360</name>
</gene>
<sequence>MIFLALGLTGLVFLTESWTPLGFAHGLLYLVPLILLRHEPLALQAGMAVLVTIMIVIGYLASPPGFREDYVLLNRALSVLAAWAMVIIQADGRAAALVNSPPGRGPASKARGERV</sequence>
<name>A0ABV9NDH9_9PROT</name>
<organism evidence="2 3">
    <name type="scientific">Glycocaulis abyssi</name>
    <dbReference type="NCBI Taxonomy" id="1433403"/>
    <lineage>
        <taxon>Bacteria</taxon>
        <taxon>Pseudomonadati</taxon>
        <taxon>Pseudomonadota</taxon>
        <taxon>Alphaproteobacteria</taxon>
        <taxon>Maricaulales</taxon>
        <taxon>Maricaulaceae</taxon>
        <taxon>Glycocaulis</taxon>
    </lineage>
</organism>
<dbReference type="Proteomes" id="UP001596024">
    <property type="component" value="Unassembled WGS sequence"/>
</dbReference>
<comment type="caution">
    <text evidence="2">The sequence shown here is derived from an EMBL/GenBank/DDBJ whole genome shotgun (WGS) entry which is preliminary data.</text>
</comment>
<keyword evidence="1" id="KW-0472">Membrane</keyword>
<protein>
    <recommendedName>
        <fullName evidence="4">DUF2069 domain-containing protein</fullName>
    </recommendedName>
</protein>
<keyword evidence="1" id="KW-0812">Transmembrane</keyword>
<reference evidence="3" key="1">
    <citation type="journal article" date="2019" name="Int. J. Syst. Evol. Microbiol.">
        <title>The Global Catalogue of Microorganisms (GCM) 10K type strain sequencing project: providing services to taxonomists for standard genome sequencing and annotation.</title>
        <authorList>
            <consortium name="The Broad Institute Genomics Platform"/>
            <consortium name="The Broad Institute Genome Sequencing Center for Infectious Disease"/>
            <person name="Wu L."/>
            <person name="Ma J."/>
        </authorList>
    </citation>
    <scope>NUCLEOTIDE SEQUENCE [LARGE SCALE GENOMIC DNA]</scope>
    <source>
        <strain evidence="3">CCUG 62981</strain>
    </source>
</reference>
<dbReference type="EMBL" id="JBHSGQ010000005">
    <property type="protein sequence ID" value="MFC4725890.1"/>
    <property type="molecule type" value="Genomic_DNA"/>
</dbReference>
<evidence type="ECO:0000313" key="3">
    <source>
        <dbReference type="Proteomes" id="UP001596024"/>
    </source>
</evidence>
<keyword evidence="1" id="KW-1133">Transmembrane helix</keyword>
<accession>A0ABV9NDH9</accession>
<keyword evidence="3" id="KW-1185">Reference proteome</keyword>
<proteinExistence type="predicted"/>
<evidence type="ECO:0008006" key="4">
    <source>
        <dbReference type="Google" id="ProtNLM"/>
    </source>
</evidence>
<evidence type="ECO:0000256" key="1">
    <source>
        <dbReference type="SAM" id="Phobius"/>
    </source>
</evidence>
<evidence type="ECO:0000313" key="2">
    <source>
        <dbReference type="EMBL" id="MFC4725890.1"/>
    </source>
</evidence>
<feature type="transmembrane region" description="Helical" evidence="1">
    <location>
        <begin position="41"/>
        <end position="60"/>
    </location>
</feature>
<feature type="transmembrane region" description="Helical" evidence="1">
    <location>
        <begin position="72"/>
        <end position="90"/>
    </location>
</feature>
<dbReference type="RefSeq" id="WP_382436929.1">
    <property type="nucleotide sequence ID" value="NZ_JBHSGQ010000005.1"/>
</dbReference>